<keyword evidence="1" id="KW-0812">Transmembrane</keyword>
<comment type="caution">
    <text evidence="2">The sequence shown here is derived from an EMBL/GenBank/DDBJ whole genome shotgun (WGS) entry which is preliminary data.</text>
</comment>
<gene>
    <name evidence="2" type="ORF">DB31_5581</name>
</gene>
<dbReference type="RefSeq" id="WP_044185716.1">
    <property type="nucleotide sequence ID" value="NZ_JMCB01000003.1"/>
</dbReference>
<name>A0A085WS76_9BACT</name>
<dbReference type="OrthoDB" id="5524136at2"/>
<dbReference type="PATRIC" id="fig|394096.3.peg.2060"/>
<evidence type="ECO:0000313" key="2">
    <source>
        <dbReference type="EMBL" id="KFE70539.1"/>
    </source>
</evidence>
<dbReference type="Proteomes" id="UP000028725">
    <property type="component" value="Unassembled WGS sequence"/>
</dbReference>
<dbReference type="EMBL" id="JMCB01000003">
    <property type="protein sequence ID" value="KFE70539.1"/>
    <property type="molecule type" value="Genomic_DNA"/>
</dbReference>
<dbReference type="AlphaFoldDB" id="A0A085WS76"/>
<feature type="transmembrane region" description="Helical" evidence="1">
    <location>
        <begin position="12"/>
        <end position="30"/>
    </location>
</feature>
<feature type="transmembrane region" description="Helical" evidence="1">
    <location>
        <begin position="87"/>
        <end position="111"/>
    </location>
</feature>
<keyword evidence="3" id="KW-1185">Reference proteome</keyword>
<reference evidence="2 3" key="1">
    <citation type="submission" date="2014-04" db="EMBL/GenBank/DDBJ databases">
        <title>Genome assembly of Hyalangium minutum DSM 14724.</title>
        <authorList>
            <person name="Sharma G."/>
            <person name="Subramanian S."/>
        </authorList>
    </citation>
    <scope>NUCLEOTIDE SEQUENCE [LARGE SCALE GENOMIC DNA]</scope>
    <source>
        <strain evidence="2 3">DSM 14724</strain>
    </source>
</reference>
<evidence type="ECO:0000313" key="3">
    <source>
        <dbReference type="Proteomes" id="UP000028725"/>
    </source>
</evidence>
<evidence type="ECO:0000256" key="1">
    <source>
        <dbReference type="SAM" id="Phobius"/>
    </source>
</evidence>
<accession>A0A085WS76</accession>
<dbReference type="STRING" id="394096.DB31_5581"/>
<organism evidence="2 3">
    <name type="scientific">Hyalangium minutum</name>
    <dbReference type="NCBI Taxonomy" id="394096"/>
    <lineage>
        <taxon>Bacteria</taxon>
        <taxon>Pseudomonadati</taxon>
        <taxon>Myxococcota</taxon>
        <taxon>Myxococcia</taxon>
        <taxon>Myxococcales</taxon>
        <taxon>Cystobacterineae</taxon>
        <taxon>Archangiaceae</taxon>
        <taxon>Hyalangium</taxon>
    </lineage>
</organism>
<protein>
    <submittedName>
        <fullName evidence="2">Uncharacterized protein</fullName>
    </submittedName>
</protein>
<feature type="transmembrane region" description="Helical" evidence="1">
    <location>
        <begin position="42"/>
        <end position="67"/>
    </location>
</feature>
<keyword evidence="1" id="KW-1133">Transmembrane helix</keyword>
<sequence length="121" mass="12873">MSDFFVAGGWGMYPTLLAGLGLLVASILYARNPDRRYVPLMLSLGVFTLIAGGLGFVTGLMVCLRNYSGEAAGQTPILIAYGLEESLHNIVLALLLSMLAALFASVGAWRLSRQLQAAPAR</sequence>
<proteinExistence type="predicted"/>
<keyword evidence="1" id="KW-0472">Membrane</keyword>